<name>A0A8S5RR50_9CAUD</name>
<protein>
    <submittedName>
        <fullName evidence="1">Uncharacterized protein</fullName>
    </submittedName>
</protein>
<evidence type="ECO:0000313" key="1">
    <source>
        <dbReference type="EMBL" id="DAE91934.1"/>
    </source>
</evidence>
<sequence>MARKKAEDVAEIVEATAENVEATTNEVERFDALTIIQSDKYKRYSDLLRLYLNDDELYSHDEIEIILNRALTTPVKG</sequence>
<proteinExistence type="predicted"/>
<accession>A0A8S5RR50</accession>
<dbReference type="EMBL" id="BK057791">
    <property type="protein sequence ID" value="DAE91934.1"/>
    <property type="molecule type" value="Genomic_DNA"/>
</dbReference>
<reference evidence="1" key="1">
    <citation type="journal article" date="2021" name="Proc. Natl. Acad. Sci. U.S.A.">
        <title>A Catalog of Tens of Thousands of Viruses from Human Metagenomes Reveals Hidden Associations with Chronic Diseases.</title>
        <authorList>
            <person name="Tisza M.J."/>
            <person name="Buck C.B."/>
        </authorList>
    </citation>
    <scope>NUCLEOTIDE SEQUENCE</scope>
    <source>
        <strain evidence="1">CtwNf2</strain>
    </source>
</reference>
<organism evidence="1">
    <name type="scientific">Siphoviridae sp. ctwNf2</name>
    <dbReference type="NCBI Taxonomy" id="2827597"/>
    <lineage>
        <taxon>Viruses</taxon>
        <taxon>Duplodnaviria</taxon>
        <taxon>Heunggongvirae</taxon>
        <taxon>Uroviricota</taxon>
        <taxon>Caudoviricetes</taxon>
    </lineage>
</organism>